<reference evidence="2 3" key="1">
    <citation type="journal article" date="2013" name="PLoS Genet.">
        <title>Comparative genome structure, secondary metabolite, and effector coding capacity across Cochliobolus pathogens.</title>
        <authorList>
            <person name="Condon B.J."/>
            <person name="Leng Y."/>
            <person name="Wu D."/>
            <person name="Bushley K.E."/>
            <person name="Ohm R.A."/>
            <person name="Otillar R."/>
            <person name="Martin J."/>
            <person name="Schackwitz W."/>
            <person name="Grimwood J."/>
            <person name="MohdZainudin N."/>
            <person name="Xue C."/>
            <person name="Wang R."/>
            <person name="Manning V.A."/>
            <person name="Dhillon B."/>
            <person name="Tu Z.J."/>
            <person name="Steffenson B.J."/>
            <person name="Salamov A."/>
            <person name="Sun H."/>
            <person name="Lowry S."/>
            <person name="LaButti K."/>
            <person name="Han J."/>
            <person name="Copeland A."/>
            <person name="Lindquist E."/>
            <person name="Barry K."/>
            <person name="Schmutz J."/>
            <person name="Baker S.E."/>
            <person name="Ciuffetti L.M."/>
            <person name="Grigoriev I.V."/>
            <person name="Zhong S."/>
            <person name="Turgeon B.G."/>
        </authorList>
    </citation>
    <scope>NUCLEOTIDE SEQUENCE [LARGE SCALE GENOMIC DNA]</scope>
    <source>
        <strain evidence="2 3">26-R-13</strain>
    </source>
</reference>
<dbReference type="GeneID" id="19150335"/>
<feature type="non-terminal residue" evidence="2">
    <location>
        <position position="126"/>
    </location>
</feature>
<dbReference type="Gene3D" id="3.30.160.60">
    <property type="entry name" value="Classic Zinc Finger"/>
    <property type="match status" value="2"/>
</dbReference>
<dbReference type="InterPro" id="IPR013087">
    <property type="entry name" value="Znf_C2H2_type"/>
</dbReference>
<protein>
    <recommendedName>
        <fullName evidence="1">C2H2-type domain-containing protein</fullName>
    </recommendedName>
</protein>
<feature type="domain" description="C2H2-type" evidence="1">
    <location>
        <begin position="96"/>
        <end position="125"/>
    </location>
</feature>
<evidence type="ECO:0000313" key="3">
    <source>
        <dbReference type="Proteomes" id="UP000053841"/>
    </source>
</evidence>
<dbReference type="Proteomes" id="UP000053841">
    <property type="component" value="Unassembled WGS sequence"/>
</dbReference>
<gene>
    <name evidence="2" type="ORF">COCCADRAFT_61878</name>
</gene>
<dbReference type="AlphaFoldDB" id="W6YT05"/>
<dbReference type="HOGENOM" id="CLU_1876495_0_0_1"/>
<keyword evidence="3" id="KW-1185">Reference proteome</keyword>
<dbReference type="InterPro" id="IPR059095">
    <property type="entry name" value="Znf_C2H2_17_2nd"/>
</dbReference>
<dbReference type="eggNOG" id="ENOG502T2HB">
    <property type="taxonomic scope" value="Eukaryota"/>
</dbReference>
<evidence type="ECO:0000313" key="2">
    <source>
        <dbReference type="EMBL" id="EUC34656.1"/>
    </source>
</evidence>
<dbReference type="SMART" id="SM00355">
    <property type="entry name" value="ZnF_C2H2"/>
    <property type="match status" value="2"/>
</dbReference>
<proteinExistence type="predicted"/>
<dbReference type="Pfam" id="PF26176">
    <property type="entry name" value="zf_C2H2_17_2"/>
    <property type="match status" value="1"/>
</dbReference>
<dbReference type="KEGG" id="bze:COCCADRAFT_61878"/>
<dbReference type="RefSeq" id="XP_007711004.1">
    <property type="nucleotide sequence ID" value="XM_007712814.1"/>
</dbReference>
<evidence type="ECO:0000259" key="1">
    <source>
        <dbReference type="SMART" id="SM00355"/>
    </source>
</evidence>
<organism evidence="2 3">
    <name type="scientific">Cochliobolus carbonum (strain 26-R-13)</name>
    <name type="common">Maize leaf spot fungus</name>
    <name type="synonym">Bipolaris zeicola</name>
    <dbReference type="NCBI Taxonomy" id="930089"/>
    <lineage>
        <taxon>Eukaryota</taxon>
        <taxon>Fungi</taxon>
        <taxon>Dikarya</taxon>
        <taxon>Ascomycota</taxon>
        <taxon>Pezizomycotina</taxon>
        <taxon>Dothideomycetes</taxon>
        <taxon>Pleosporomycetidae</taxon>
        <taxon>Pleosporales</taxon>
        <taxon>Pleosporineae</taxon>
        <taxon>Pleosporaceae</taxon>
        <taxon>Bipolaris</taxon>
    </lineage>
</organism>
<feature type="domain" description="C2H2-type" evidence="1">
    <location>
        <begin position="10"/>
        <end position="38"/>
    </location>
</feature>
<name>W6YT05_COCC2</name>
<dbReference type="EMBL" id="KI964587">
    <property type="protein sequence ID" value="EUC34656.1"/>
    <property type="molecule type" value="Genomic_DNA"/>
</dbReference>
<feature type="non-terminal residue" evidence="2">
    <location>
        <position position="1"/>
    </location>
</feature>
<accession>W6YT05</accession>
<dbReference type="OrthoDB" id="2687452at2759"/>
<sequence>RKHQDDAKRFPCKYCKKYRGSNGFKRRDHLTQHVRSYHHIGENDGDKYGTYGSYWCPKIECIHHKESPYGFGNWGAFSALAEYIKHMRNVHDESDFPCPQPGCDRVDSKGYFRKADLRNHLRKVHG</sequence>